<dbReference type="SUPFAM" id="SSF53686">
    <property type="entry name" value="Tryptophan synthase beta subunit-like PLP-dependent enzymes"/>
    <property type="match status" value="1"/>
</dbReference>
<accession>A0A8T4J226</accession>
<keyword evidence="9" id="KW-1185">Reference proteome</keyword>
<comment type="caution">
    <text evidence="8">The sequence shown here is derived from an EMBL/GenBank/DDBJ whole genome shotgun (WGS) entry which is preliminary data.</text>
</comment>
<evidence type="ECO:0000259" key="7">
    <source>
        <dbReference type="Pfam" id="PF00291"/>
    </source>
</evidence>
<keyword evidence="5" id="KW-0460">Magnesium</keyword>
<evidence type="ECO:0000256" key="1">
    <source>
        <dbReference type="ARBA" id="ARBA00001913"/>
    </source>
</evidence>
<dbReference type="GO" id="GO:0030378">
    <property type="term" value="F:serine racemase activity"/>
    <property type="evidence" value="ECO:0007669"/>
    <property type="project" value="TreeGrafter"/>
</dbReference>
<evidence type="ECO:0000313" key="9">
    <source>
        <dbReference type="Proteomes" id="UP000675554"/>
    </source>
</evidence>
<proteinExistence type="predicted"/>
<dbReference type="GO" id="GO:0070179">
    <property type="term" value="P:D-serine biosynthetic process"/>
    <property type="evidence" value="ECO:0007669"/>
    <property type="project" value="TreeGrafter"/>
</dbReference>
<dbReference type="GO" id="GO:0003941">
    <property type="term" value="F:L-serine ammonia-lyase activity"/>
    <property type="evidence" value="ECO:0007669"/>
    <property type="project" value="TreeGrafter"/>
</dbReference>
<evidence type="ECO:0000256" key="6">
    <source>
        <dbReference type="ARBA" id="ARBA00022898"/>
    </source>
</evidence>
<dbReference type="PANTHER" id="PTHR43050:SF1">
    <property type="entry name" value="SERINE RACEMASE"/>
    <property type="match status" value="1"/>
</dbReference>
<evidence type="ECO:0000256" key="5">
    <source>
        <dbReference type="ARBA" id="ARBA00022842"/>
    </source>
</evidence>
<feature type="domain" description="Tryptophan synthase beta chain-like PALP" evidence="7">
    <location>
        <begin position="18"/>
        <end position="64"/>
    </location>
</feature>
<dbReference type="InterPro" id="IPR000634">
    <property type="entry name" value="Ser/Thr_deHydtase_PyrdxlP-BS"/>
</dbReference>
<reference evidence="8" key="1">
    <citation type="submission" date="2021-04" db="EMBL/GenBank/DDBJ databases">
        <title>Sequencing of actinobacteria type strains.</title>
        <authorList>
            <person name="Nguyen G.-S."/>
            <person name="Wentzel A."/>
        </authorList>
    </citation>
    <scope>NUCLEOTIDE SEQUENCE</scope>
    <source>
        <strain evidence="8">DSM 42095</strain>
    </source>
</reference>
<comment type="cofactor">
    <cofactor evidence="2">
        <name>pyridoxal 5'-phosphate</name>
        <dbReference type="ChEBI" id="CHEBI:597326"/>
    </cofactor>
</comment>
<organism evidence="8 9">
    <name type="scientific">Streptomyces daliensis</name>
    <dbReference type="NCBI Taxonomy" id="299421"/>
    <lineage>
        <taxon>Bacteria</taxon>
        <taxon>Bacillati</taxon>
        <taxon>Actinomycetota</taxon>
        <taxon>Actinomycetes</taxon>
        <taxon>Kitasatosporales</taxon>
        <taxon>Streptomycetaceae</taxon>
        <taxon>Streptomyces</taxon>
    </lineage>
</organism>
<evidence type="ECO:0000256" key="3">
    <source>
        <dbReference type="ARBA" id="ARBA00001936"/>
    </source>
</evidence>
<dbReference type="InterPro" id="IPR001926">
    <property type="entry name" value="TrpB-like_PALP"/>
</dbReference>
<dbReference type="Gene3D" id="3.40.50.1100">
    <property type="match status" value="2"/>
</dbReference>
<dbReference type="Pfam" id="PF00291">
    <property type="entry name" value="PALP"/>
    <property type="match status" value="1"/>
</dbReference>
<protein>
    <submittedName>
        <fullName evidence="8">Pyridoxal-phosphate dependent enzyme</fullName>
    </submittedName>
</protein>
<evidence type="ECO:0000256" key="2">
    <source>
        <dbReference type="ARBA" id="ARBA00001933"/>
    </source>
</evidence>
<dbReference type="InterPro" id="IPR036052">
    <property type="entry name" value="TrpB-like_PALP_sf"/>
</dbReference>
<comment type="cofactor">
    <cofactor evidence="4">
        <name>Mg(2+)</name>
        <dbReference type="ChEBI" id="CHEBI:18420"/>
    </cofactor>
</comment>
<dbReference type="GO" id="GO:0005524">
    <property type="term" value="F:ATP binding"/>
    <property type="evidence" value="ECO:0007669"/>
    <property type="project" value="TreeGrafter"/>
</dbReference>
<name>A0A8T4J226_9ACTN</name>
<comment type="cofactor">
    <cofactor evidence="3">
        <name>Mn(2+)</name>
        <dbReference type="ChEBI" id="CHEBI:29035"/>
    </cofactor>
</comment>
<dbReference type="Proteomes" id="UP000675554">
    <property type="component" value="Unassembled WGS sequence"/>
</dbReference>
<evidence type="ECO:0000313" key="8">
    <source>
        <dbReference type="EMBL" id="MBR7678751.1"/>
    </source>
</evidence>
<keyword evidence="6" id="KW-0663">Pyridoxal phosphate</keyword>
<feature type="non-terminal residue" evidence="8">
    <location>
        <position position="1"/>
    </location>
</feature>
<dbReference type="GO" id="GO:0030170">
    <property type="term" value="F:pyridoxal phosphate binding"/>
    <property type="evidence" value="ECO:0007669"/>
    <property type="project" value="InterPro"/>
</dbReference>
<sequence>SVSVDDVRTAQKTLSGVARMTALEGSRHLTSLVGSPVHLKCENLQRTGSFKLRGAYVRIAGLTASERARG</sequence>
<dbReference type="PROSITE" id="PS00165">
    <property type="entry name" value="DEHYDRATASE_SER_THR"/>
    <property type="match status" value="1"/>
</dbReference>
<dbReference type="AlphaFoldDB" id="A0A8T4J226"/>
<dbReference type="PANTHER" id="PTHR43050">
    <property type="entry name" value="SERINE / THREONINE RACEMASE FAMILY MEMBER"/>
    <property type="match status" value="1"/>
</dbReference>
<dbReference type="GO" id="GO:0018114">
    <property type="term" value="F:threonine racemase activity"/>
    <property type="evidence" value="ECO:0007669"/>
    <property type="project" value="TreeGrafter"/>
</dbReference>
<feature type="non-terminal residue" evidence="8">
    <location>
        <position position="70"/>
    </location>
</feature>
<dbReference type="GO" id="GO:0000287">
    <property type="term" value="F:magnesium ion binding"/>
    <property type="evidence" value="ECO:0007669"/>
    <property type="project" value="TreeGrafter"/>
</dbReference>
<evidence type="ECO:0000256" key="4">
    <source>
        <dbReference type="ARBA" id="ARBA00001946"/>
    </source>
</evidence>
<dbReference type="EMBL" id="JAGSMN010001801">
    <property type="protein sequence ID" value="MBR7678751.1"/>
    <property type="molecule type" value="Genomic_DNA"/>
</dbReference>
<comment type="cofactor">
    <cofactor evidence="1">
        <name>Ca(2+)</name>
        <dbReference type="ChEBI" id="CHEBI:29108"/>
    </cofactor>
</comment>
<gene>
    <name evidence="8" type="ORF">KDA82_38540</name>
</gene>